<dbReference type="RefSeq" id="WP_212396541.1">
    <property type="nucleotide sequence ID" value="NZ_JAFCJH010000002.1"/>
</dbReference>
<proteinExistence type="predicted"/>
<reference evidence="9" key="1">
    <citation type="journal article" date="2021" name="ISME J.">
        <title>Evolutionary origin and ecological implication of a unique nif island in free-living Bradyrhizobium lineages.</title>
        <authorList>
            <person name="Tao J."/>
        </authorList>
    </citation>
    <scope>NUCLEOTIDE SEQUENCE [LARGE SCALE GENOMIC DNA]</scope>
    <source>
        <strain evidence="9">SZCCT0434</strain>
    </source>
</reference>
<dbReference type="Gene3D" id="1.20.1250.20">
    <property type="entry name" value="MFS general substrate transporter like domains"/>
    <property type="match status" value="1"/>
</dbReference>
<feature type="transmembrane region" description="Helical" evidence="7">
    <location>
        <begin position="290"/>
        <end position="311"/>
    </location>
</feature>
<dbReference type="Proteomes" id="UP001315278">
    <property type="component" value="Unassembled WGS sequence"/>
</dbReference>
<dbReference type="InterPro" id="IPR010290">
    <property type="entry name" value="TM_effector"/>
</dbReference>
<evidence type="ECO:0000256" key="7">
    <source>
        <dbReference type="SAM" id="Phobius"/>
    </source>
</evidence>
<evidence type="ECO:0000256" key="5">
    <source>
        <dbReference type="ARBA" id="ARBA00022989"/>
    </source>
</evidence>
<dbReference type="CDD" id="cd06173">
    <property type="entry name" value="MFS_MefA_like"/>
    <property type="match status" value="1"/>
</dbReference>
<sequence>MSAQNEAASADLFRHPPLLLFVASRSFSEFAYQIATVAIGWQVYALTGSAVYLGMVGLVQFIPSALLVFIAGHAADRYDRRRVVQACQLIQGFAAAYLGWRSLAGNLTVPEIFSVLVAFGVAGAFGDPASSALLPAVTPEGQLQRATALSTGAWQVAIVTGPAIGGFTYAISPAVPYAVMATFWLLGAICCGTIRLERPAAEPDPPSLGQLFAGVRFVRDNPAILGTISLDLFAVLLGGASALLPIYARDILLAGPWALGVMRAAPAVGALLMTAVLARHPISRRAGLRMFQAVIAFGLAICVFALSRQIWLSMLALAAMGAADTISVVIRISLVQLATPDEMRGRVGAVNYLFVNASNQLGEFESGITAALFGAMPAALIGGLGTIAVALLWMKLFPSLRKVERLE</sequence>
<evidence type="ECO:0000256" key="3">
    <source>
        <dbReference type="ARBA" id="ARBA00022475"/>
    </source>
</evidence>
<keyword evidence="2" id="KW-0813">Transport</keyword>
<feature type="transmembrane region" description="Helical" evidence="7">
    <location>
        <begin position="223"/>
        <end position="248"/>
    </location>
</feature>
<protein>
    <submittedName>
        <fullName evidence="8">MFS transporter</fullName>
    </submittedName>
</protein>
<keyword evidence="4 7" id="KW-0812">Transmembrane</keyword>
<dbReference type="PANTHER" id="PTHR23513">
    <property type="entry name" value="INTEGRAL MEMBRANE EFFLUX PROTEIN-RELATED"/>
    <property type="match status" value="1"/>
</dbReference>
<dbReference type="SUPFAM" id="SSF103473">
    <property type="entry name" value="MFS general substrate transporter"/>
    <property type="match status" value="1"/>
</dbReference>
<accession>A0ABS5FBV4</accession>
<dbReference type="Pfam" id="PF05977">
    <property type="entry name" value="MFS_3"/>
    <property type="match status" value="1"/>
</dbReference>
<comment type="caution">
    <text evidence="8">The sequence shown here is derived from an EMBL/GenBank/DDBJ whole genome shotgun (WGS) entry which is preliminary data.</text>
</comment>
<evidence type="ECO:0000256" key="1">
    <source>
        <dbReference type="ARBA" id="ARBA00004651"/>
    </source>
</evidence>
<keyword evidence="6 7" id="KW-0472">Membrane</keyword>
<feature type="transmembrane region" description="Helical" evidence="7">
    <location>
        <begin position="112"/>
        <end position="134"/>
    </location>
</feature>
<feature type="transmembrane region" description="Helical" evidence="7">
    <location>
        <begin position="368"/>
        <end position="393"/>
    </location>
</feature>
<feature type="transmembrane region" description="Helical" evidence="7">
    <location>
        <begin position="50"/>
        <end position="71"/>
    </location>
</feature>
<feature type="transmembrane region" description="Helical" evidence="7">
    <location>
        <begin position="254"/>
        <end position="278"/>
    </location>
</feature>
<dbReference type="InterPro" id="IPR036259">
    <property type="entry name" value="MFS_trans_sf"/>
</dbReference>
<evidence type="ECO:0000313" key="9">
    <source>
        <dbReference type="Proteomes" id="UP001315278"/>
    </source>
</evidence>
<evidence type="ECO:0000256" key="4">
    <source>
        <dbReference type="ARBA" id="ARBA00022692"/>
    </source>
</evidence>
<name>A0ABS5FBV4_9BRAD</name>
<comment type="subcellular location">
    <subcellularLocation>
        <location evidence="1">Cell membrane</location>
        <topology evidence="1">Multi-pass membrane protein</topology>
    </subcellularLocation>
</comment>
<evidence type="ECO:0000256" key="6">
    <source>
        <dbReference type="ARBA" id="ARBA00023136"/>
    </source>
</evidence>
<keyword evidence="9" id="KW-1185">Reference proteome</keyword>
<dbReference type="PANTHER" id="PTHR23513:SF9">
    <property type="entry name" value="ENTEROBACTIN EXPORTER ENTS"/>
    <property type="match status" value="1"/>
</dbReference>
<keyword evidence="3" id="KW-1003">Cell membrane</keyword>
<organism evidence="8 9">
    <name type="scientific">Bradyrhizobium jicamae</name>
    <dbReference type="NCBI Taxonomy" id="280332"/>
    <lineage>
        <taxon>Bacteria</taxon>
        <taxon>Pseudomonadati</taxon>
        <taxon>Pseudomonadota</taxon>
        <taxon>Alphaproteobacteria</taxon>
        <taxon>Hyphomicrobiales</taxon>
        <taxon>Nitrobacteraceae</taxon>
        <taxon>Bradyrhizobium</taxon>
    </lineage>
</organism>
<evidence type="ECO:0000313" key="8">
    <source>
        <dbReference type="EMBL" id="MBR0794269.1"/>
    </source>
</evidence>
<feature type="transmembrane region" description="Helical" evidence="7">
    <location>
        <begin position="177"/>
        <end position="196"/>
    </location>
</feature>
<keyword evidence="5 7" id="KW-1133">Transmembrane helix</keyword>
<dbReference type="EMBL" id="JAFCJH010000002">
    <property type="protein sequence ID" value="MBR0794269.1"/>
    <property type="molecule type" value="Genomic_DNA"/>
</dbReference>
<gene>
    <name evidence="8" type="ORF">JQ615_02585</name>
</gene>
<evidence type="ECO:0000256" key="2">
    <source>
        <dbReference type="ARBA" id="ARBA00022448"/>
    </source>
</evidence>